<feature type="domain" description="Carboxylesterase type B" evidence="5">
    <location>
        <begin position="9"/>
        <end position="497"/>
    </location>
</feature>
<dbReference type="AlphaFoldDB" id="A0A7I8XJ80"/>
<dbReference type="Proteomes" id="UP000582659">
    <property type="component" value="Unassembled WGS sequence"/>
</dbReference>
<dbReference type="Pfam" id="PF00135">
    <property type="entry name" value="COesterase"/>
    <property type="match status" value="1"/>
</dbReference>
<protein>
    <recommendedName>
        <fullName evidence="4">Carboxylic ester hydrolase</fullName>
        <ecNumber evidence="4">3.1.1.-</ecNumber>
    </recommendedName>
</protein>
<sequence length="541" mass="60635">MSIRVSESEIYEVESGKIKGIAYNIDNCKNYVACLGIPYAAAPIGELRFEKPQPPKKWRNVRNCTHFGAPCPYREPPNGEHKPQLVHSEDCLFLNVFAPVANNQYYKAKKLPVFVFIHGGGYVFDNAANYGCSSICQNLCSKDVVVVTLNYRLGLFGFLTLNDGKVKGNFGLWDQTEALKWVKKNIHVFGGDPENITVGGHSAGGSSSDLLAISPHSRDLFQRVILFAGASKCGFAVESPETMRRRVWKFAASKGYPKTEADFSTKSAANEDLMRFLRLLKADDLRLGLAGLPAFAKEFTMHCAPVVDGDFFPEEIEKLRKNAPRKQILVGVTLFEGLNLAIGQSGDKLTKFTLRQIGFGLKQKNPQIVQEVYNEMLGSTTFKNTHEQNVFNVNVLSDFFINNGVWESAKNWQNAGSEVFLYTFDYIQKGMLKTMQKYLPFEAACHGVEMAFIFGQNILADSNLERQDLEVLERFTSYLTNFIKHGNPSGDGQVFTPLTGRNLFKHVVIEGNKTYEKDDFCGGRPEKWIQIRESIRAGSKL</sequence>
<dbReference type="PROSITE" id="PS00122">
    <property type="entry name" value="CARBOXYLESTERASE_B_1"/>
    <property type="match status" value="1"/>
</dbReference>
<dbReference type="Gene3D" id="3.40.50.1820">
    <property type="entry name" value="alpha/beta hydrolase"/>
    <property type="match status" value="1"/>
</dbReference>
<proteinExistence type="inferred from homology"/>
<organism evidence="6 7">
    <name type="scientific">Bursaphelenchus xylophilus</name>
    <name type="common">Pinewood nematode worm</name>
    <name type="synonym">Aphelenchoides xylophilus</name>
    <dbReference type="NCBI Taxonomy" id="6326"/>
    <lineage>
        <taxon>Eukaryota</taxon>
        <taxon>Metazoa</taxon>
        <taxon>Ecdysozoa</taxon>
        <taxon>Nematoda</taxon>
        <taxon>Chromadorea</taxon>
        <taxon>Rhabditida</taxon>
        <taxon>Tylenchina</taxon>
        <taxon>Tylenchomorpha</taxon>
        <taxon>Aphelenchoidea</taxon>
        <taxon>Aphelenchoididae</taxon>
        <taxon>Bursaphelenchus</taxon>
    </lineage>
</organism>
<dbReference type="SUPFAM" id="SSF53474">
    <property type="entry name" value="alpha/beta-Hydrolases"/>
    <property type="match status" value="1"/>
</dbReference>
<keyword evidence="7" id="KW-1185">Reference proteome</keyword>
<dbReference type="InterPro" id="IPR002018">
    <property type="entry name" value="CarbesteraseB"/>
</dbReference>
<evidence type="ECO:0000313" key="7">
    <source>
        <dbReference type="Proteomes" id="UP000659654"/>
    </source>
</evidence>
<accession>A0A7I8XJ80</accession>
<evidence type="ECO:0000256" key="1">
    <source>
        <dbReference type="ARBA" id="ARBA00005964"/>
    </source>
</evidence>
<comment type="similarity">
    <text evidence="1 4">Belongs to the type-B carboxylesterase/lipase family.</text>
</comment>
<dbReference type="PANTHER" id="PTHR44590">
    <property type="entry name" value="CARBOXYLIC ESTER HYDROLASE-RELATED"/>
    <property type="match status" value="1"/>
</dbReference>
<evidence type="ECO:0000259" key="5">
    <source>
        <dbReference type="Pfam" id="PF00135"/>
    </source>
</evidence>
<dbReference type="PANTHER" id="PTHR44590:SF3">
    <property type="entry name" value="CARBOXYLESTERASE TYPE B DOMAIN-CONTAINING PROTEIN"/>
    <property type="match status" value="1"/>
</dbReference>
<reference evidence="6" key="1">
    <citation type="submission" date="2020-09" db="EMBL/GenBank/DDBJ databases">
        <authorList>
            <person name="Kikuchi T."/>
        </authorList>
    </citation>
    <scope>NUCLEOTIDE SEQUENCE</scope>
    <source>
        <strain evidence="6">Ka4C1</strain>
    </source>
</reference>
<dbReference type="Proteomes" id="UP000659654">
    <property type="component" value="Unassembled WGS sequence"/>
</dbReference>
<dbReference type="InterPro" id="IPR019826">
    <property type="entry name" value="Carboxylesterase_B_AS"/>
</dbReference>
<comment type="caution">
    <text evidence="6">The sequence shown here is derived from an EMBL/GenBank/DDBJ whole genome shotgun (WGS) entry which is preliminary data.</text>
</comment>
<name>A0A7I8XJ80_BURXY</name>
<gene>
    <name evidence="6" type="ORF">BXYJ_LOCUS12621</name>
</gene>
<dbReference type="EMBL" id="CAJFDI010000005">
    <property type="protein sequence ID" value="CAD5232530.1"/>
    <property type="molecule type" value="Genomic_DNA"/>
</dbReference>
<keyword evidence="3 4" id="KW-0378">Hydrolase</keyword>
<evidence type="ECO:0000256" key="4">
    <source>
        <dbReference type="RuleBase" id="RU361235"/>
    </source>
</evidence>
<dbReference type="EMBL" id="CAJFCV020000005">
    <property type="protein sequence ID" value="CAG9125132.1"/>
    <property type="molecule type" value="Genomic_DNA"/>
</dbReference>
<dbReference type="PROSITE" id="PS00941">
    <property type="entry name" value="CARBOXYLESTERASE_B_2"/>
    <property type="match status" value="1"/>
</dbReference>
<dbReference type="SMR" id="A0A7I8XJ80"/>
<evidence type="ECO:0000256" key="2">
    <source>
        <dbReference type="ARBA" id="ARBA00022487"/>
    </source>
</evidence>
<evidence type="ECO:0000256" key="3">
    <source>
        <dbReference type="ARBA" id="ARBA00022801"/>
    </source>
</evidence>
<dbReference type="InterPro" id="IPR029058">
    <property type="entry name" value="AB_hydrolase_fold"/>
</dbReference>
<dbReference type="GO" id="GO:0052689">
    <property type="term" value="F:carboxylic ester hydrolase activity"/>
    <property type="evidence" value="ECO:0007669"/>
    <property type="project" value="UniProtKB-KW"/>
</dbReference>
<dbReference type="EC" id="3.1.1.-" evidence="4"/>
<evidence type="ECO:0000313" key="6">
    <source>
        <dbReference type="EMBL" id="CAD5232530.1"/>
    </source>
</evidence>
<dbReference type="InterPro" id="IPR019819">
    <property type="entry name" value="Carboxylesterase_B_CS"/>
</dbReference>
<dbReference type="OrthoDB" id="19653at2759"/>
<keyword evidence="2" id="KW-0719">Serine esterase</keyword>